<dbReference type="PRINTS" id="PR00080">
    <property type="entry name" value="SDRFAMILY"/>
</dbReference>
<dbReference type="InterPro" id="IPR057326">
    <property type="entry name" value="KR_dom"/>
</dbReference>
<proteinExistence type="inferred from homology"/>
<sequence>MTDQYQAFSKSPIGKFVIKNLGLPSPLELDRFQSATPVIQGAVLFGAAPNSVLTGDIAQVLSNIHANTYAGNNSALQQAAAKVGLSVSAFNDGDKESKFKAVVFDASGIQNSEQLSELHAFFNPIARQIQSSGRVIVVGLTPEQAPTIKQAIAQRALEGFVKSVGKEFKKGIAAQLVYVDKDAGQNIESTLRFVLSPRSAYVSGQVIRVAKANVVDVDWAKPLAGKTAVVTGASRGIGEAIAHVLSRDGAHVICLDVPQQQADLDRVASAIGGSTLAIDITAADAGEKIKAAAAQKGGVDIIIHNAGITRDKTLANMKPELWDLVININLSAIERVNDYLLEHAGINENGRIVCVSSISGIAGNLGQTNYAASKAGVIGVVKFTAPLLQKGITINAVAPGFIETQMTAAIPFAIREAGRRMNSMSQGGQPVDVAETIALFASTASTGLNGNVVRVCGQSLLGA</sequence>
<dbReference type="InterPro" id="IPR020904">
    <property type="entry name" value="Sc_DH/Rdtase_CS"/>
</dbReference>
<dbReference type="FunFam" id="3.40.50.720:FF:000338">
    <property type="entry name" value="3-oxoacyl-ACP reductase FabG"/>
    <property type="match status" value="1"/>
</dbReference>
<dbReference type="RefSeq" id="WP_166324881.1">
    <property type="nucleotide sequence ID" value="NZ_CP049916.1"/>
</dbReference>
<dbReference type="AlphaFoldDB" id="A0A6G8S521"/>
<dbReference type="PANTHER" id="PTHR42760">
    <property type="entry name" value="SHORT-CHAIN DEHYDROGENASES/REDUCTASES FAMILY MEMBER"/>
    <property type="match status" value="1"/>
</dbReference>
<dbReference type="InterPro" id="IPR036291">
    <property type="entry name" value="NAD(P)-bd_dom_sf"/>
</dbReference>
<dbReference type="PROSITE" id="PS00061">
    <property type="entry name" value="ADH_SHORT"/>
    <property type="match status" value="1"/>
</dbReference>
<evidence type="ECO:0000259" key="2">
    <source>
        <dbReference type="SMART" id="SM00822"/>
    </source>
</evidence>
<evidence type="ECO:0000313" key="3">
    <source>
        <dbReference type="EMBL" id="QIO09190.1"/>
    </source>
</evidence>
<evidence type="ECO:0000313" key="4">
    <source>
        <dbReference type="Proteomes" id="UP000501939"/>
    </source>
</evidence>
<dbReference type="SMART" id="SM00822">
    <property type="entry name" value="PKS_KR"/>
    <property type="match status" value="1"/>
</dbReference>
<dbReference type="PANTHER" id="PTHR42760:SF78">
    <property type="entry name" value="3-OXOACYL-[ACYL-CARRIER-PROTEIN] REDUCTASE [NADH]"/>
    <property type="match status" value="1"/>
</dbReference>
<dbReference type="InterPro" id="IPR002347">
    <property type="entry name" value="SDR_fam"/>
</dbReference>
<dbReference type="NCBIfam" id="NF006110">
    <property type="entry name" value="PRK08261.1"/>
    <property type="match status" value="1"/>
</dbReference>
<name>A0A6G8S521_9GAMM</name>
<protein>
    <submittedName>
        <fullName evidence="3">3-oxoacyl-ACP reductase</fullName>
    </submittedName>
</protein>
<dbReference type="KEGG" id="alj:G8D99_09290"/>
<dbReference type="EMBL" id="CP049916">
    <property type="protein sequence ID" value="QIO09190.1"/>
    <property type="molecule type" value="Genomic_DNA"/>
</dbReference>
<dbReference type="Proteomes" id="UP000501939">
    <property type="component" value="Chromosome"/>
</dbReference>
<evidence type="ECO:0000256" key="1">
    <source>
        <dbReference type="ARBA" id="ARBA00006484"/>
    </source>
</evidence>
<organism evidence="3 4">
    <name type="scientific">Acinetobacter lanii</name>
    <dbReference type="NCBI Taxonomy" id="2715163"/>
    <lineage>
        <taxon>Bacteria</taxon>
        <taxon>Pseudomonadati</taxon>
        <taxon>Pseudomonadota</taxon>
        <taxon>Gammaproteobacteria</taxon>
        <taxon>Moraxellales</taxon>
        <taxon>Moraxellaceae</taxon>
        <taxon>Acinetobacter</taxon>
    </lineage>
</organism>
<dbReference type="Gene3D" id="3.40.50.720">
    <property type="entry name" value="NAD(P)-binding Rossmann-like Domain"/>
    <property type="match status" value="2"/>
</dbReference>
<dbReference type="GO" id="GO:0016616">
    <property type="term" value="F:oxidoreductase activity, acting on the CH-OH group of donors, NAD or NADP as acceptor"/>
    <property type="evidence" value="ECO:0007669"/>
    <property type="project" value="UniProtKB-ARBA"/>
</dbReference>
<feature type="domain" description="Ketoreductase" evidence="2">
    <location>
        <begin position="226"/>
        <end position="400"/>
    </location>
</feature>
<keyword evidence="4" id="KW-1185">Reference proteome</keyword>
<accession>A0A6G8S521</accession>
<reference evidence="3 4" key="1">
    <citation type="submission" date="2020-03" db="EMBL/GenBank/DDBJ databases">
        <authorList>
            <person name="Zhu W."/>
        </authorList>
    </citation>
    <scope>NUCLEOTIDE SEQUENCE [LARGE SCALE GENOMIC DNA]</scope>
    <source>
        <strain evidence="3 4">185</strain>
    </source>
</reference>
<gene>
    <name evidence="3" type="ORF">G8D99_09290</name>
</gene>
<dbReference type="SUPFAM" id="SSF51735">
    <property type="entry name" value="NAD(P)-binding Rossmann-fold domains"/>
    <property type="match status" value="1"/>
</dbReference>
<dbReference type="Pfam" id="PF13561">
    <property type="entry name" value="adh_short_C2"/>
    <property type="match status" value="1"/>
</dbReference>
<dbReference type="PRINTS" id="PR00081">
    <property type="entry name" value="GDHRDH"/>
</dbReference>
<comment type="similarity">
    <text evidence="1">Belongs to the short-chain dehydrogenases/reductases (SDR) family.</text>
</comment>